<keyword evidence="5 9" id="KW-0798">TonB box</keyword>
<evidence type="ECO:0000256" key="6">
    <source>
        <dbReference type="ARBA" id="ARBA00023136"/>
    </source>
</evidence>
<feature type="domain" description="TonB-dependent receptor-like beta-barrel" evidence="11">
    <location>
        <begin position="394"/>
        <end position="863"/>
    </location>
</feature>
<evidence type="ECO:0000256" key="3">
    <source>
        <dbReference type="ARBA" id="ARBA00022452"/>
    </source>
</evidence>
<keyword evidence="7 8" id="KW-0998">Cell outer membrane</keyword>
<evidence type="ECO:0000256" key="5">
    <source>
        <dbReference type="ARBA" id="ARBA00023077"/>
    </source>
</evidence>
<sequence length="898" mass="95415">MNHPLVAPVRRKTQWLCASALAAAVIAPGAALAQADQPMDTAVEEIVVTGTSIRGVAPVGAPSRPIGQEELQASGVVSTADIVRALPQFISLGAQEGQGGQTQNAAANVTQGTGVNLRGLGTGSTLVLLNGRRLSPSGVDWQFNDVSMFPSGALQRVEVVADGASAIYGSDAVAGVVNFIFQSRFDGARTSASAGFADGVEQYQFGQTFGKTWSSGDVFFAYEHFERTPLDAADRDFLSADLRPFGGPDRRVTNANPGTIVVSGVTYAIPTGQNGVGLSPSRLVAGTSNLGDPAQSRDFLARQNRESVVLSVRQELTDRLSVSYEGFYGTRDFKNRGGSAAGAAGAVAALVVPRSNPFFVHPTNPAAASVTVNYDFVNDFASYSHGRESVFQNAIAAKYDLFGDWIAEASFANSRSDSGRRAEGQLRTVNLPSVLADTNPATAFNPFGDRVAQNPATLARLIGFSDLKTSYILDDFNFKVSGTLFNLPGGAVKAALGAEAYWASGRSNQVRNTTTAAPVTTLHSRVTRDVKAVFGEIFVPLIGSQNAMPFAQRLVLSAAARYEDYSDFGRTTNPKIGLTWDPVSSLSLRASYGTSFRAPTLKDIDAAGSGTYNVVDFIDPRSTQANGLSHGIELLGGRPGISPEEAETISVGGDFAPTSVPGLKLSATYYAVDYKNRIDTLPYATTLANPTLLGQYITRNPSPALLTDIYASPFYKGTPEPFGNFVLIVDSRRKNLGGFKQTGLDLSAQYDFTTGLGDWRVRGDWTEILSAKTSLLPGSNFVDVLDTINNPVSTRVRLAAGWSRDGWSLDGFVNHVGSYTNTLVTPNAKVDAWTTVDLTAAYVVQSSSRLLQGVRLAVSAQNVFDEDPPVVINGLMAFDSANASAMGRFVNFSIAKQW</sequence>
<dbReference type="InterPro" id="IPR036942">
    <property type="entry name" value="Beta-barrel_TonB_sf"/>
</dbReference>
<proteinExistence type="inferred from homology"/>
<keyword evidence="2 8" id="KW-0813">Transport</keyword>
<evidence type="ECO:0000256" key="8">
    <source>
        <dbReference type="PROSITE-ProRule" id="PRU01360"/>
    </source>
</evidence>
<keyword evidence="13" id="KW-0675">Receptor</keyword>
<dbReference type="SUPFAM" id="SSF56935">
    <property type="entry name" value="Porins"/>
    <property type="match status" value="1"/>
</dbReference>
<dbReference type="GO" id="GO:0009279">
    <property type="term" value="C:cell outer membrane"/>
    <property type="evidence" value="ECO:0007669"/>
    <property type="project" value="UniProtKB-SubCell"/>
</dbReference>
<comment type="subcellular location">
    <subcellularLocation>
        <location evidence="1 8">Cell outer membrane</location>
        <topology evidence="1 8">Multi-pass membrane protein</topology>
    </subcellularLocation>
</comment>
<evidence type="ECO:0000256" key="9">
    <source>
        <dbReference type="RuleBase" id="RU003357"/>
    </source>
</evidence>
<dbReference type="PANTHER" id="PTHR47234">
    <property type="match status" value="1"/>
</dbReference>
<evidence type="ECO:0000256" key="4">
    <source>
        <dbReference type="ARBA" id="ARBA00022692"/>
    </source>
</evidence>
<feature type="signal peptide" evidence="10">
    <location>
        <begin position="1"/>
        <end position="33"/>
    </location>
</feature>
<dbReference type="AlphaFoldDB" id="A0AB39KXN6"/>
<name>A0AB39KXN6_9CAUL</name>
<evidence type="ECO:0000256" key="2">
    <source>
        <dbReference type="ARBA" id="ARBA00022448"/>
    </source>
</evidence>
<dbReference type="PROSITE" id="PS52016">
    <property type="entry name" value="TONB_DEPENDENT_REC_3"/>
    <property type="match status" value="1"/>
</dbReference>
<evidence type="ECO:0000256" key="10">
    <source>
        <dbReference type="SAM" id="SignalP"/>
    </source>
</evidence>
<organism evidence="13">
    <name type="scientific">Caulobacter sp. 73W</name>
    <dbReference type="NCBI Taxonomy" id="3161137"/>
    <lineage>
        <taxon>Bacteria</taxon>
        <taxon>Pseudomonadati</taxon>
        <taxon>Pseudomonadota</taxon>
        <taxon>Alphaproteobacteria</taxon>
        <taxon>Caulobacterales</taxon>
        <taxon>Caulobacteraceae</taxon>
        <taxon>Caulobacter</taxon>
    </lineage>
</organism>
<dbReference type="Gene3D" id="2.170.130.10">
    <property type="entry name" value="TonB-dependent receptor, plug domain"/>
    <property type="match status" value="1"/>
</dbReference>
<evidence type="ECO:0000313" key="13">
    <source>
        <dbReference type="EMBL" id="XDO98156.1"/>
    </source>
</evidence>
<dbReference type="Gene3D" id="2.40.170.20">
    <property type="entry name" value="TonB-dependent receptor, beta-barrel domain"/>
    <property type="match status" value="1"/>
</dbReference>
<dbReference type="Pfam" id="PF00593">
    <property type="entry name" value="TonB_dep_Rec_b-barrel"/>
    <property type="match status" value="1"/>
</dbReference>
<feature type="domain" description="TonB-dependent receptor plug" evidence="12">
    <location>
        <begin position="66"/>
        <end position="176"/>
    </location>
</feature>
<comment type="similarity">
    <text evidence="8 9">Belongs to the TonB-dependent receptor family.</text>
</comment>
<dbReference type="EMBL" id="CP158375">
    <property type="protein sequence ID" value="XDO98156.1"/>
    <property type="molecule type" value="Genomic_DNA"/>
</dbReference>
<keyword evidence="3 8" id="KW-1134">Transmembrane beta strand</keyword>
<dbReference type="Pfam" id="PF07715">
    <property type="entry name" value="Plug"/>
    <property type="match status" value="1"/>
</dbReference>
<dbReference type="InterPro" id="IPR012910">
    <property type="entry name" value="Plug_dom"/>
</dbReference>
<keyword evidence="4 8" id="KW-0812">Transmembrane</keyword>
<evidence type="ECO:0000259" key="12">
    <source>
        <dbReference type="Pfam" id="PF07715"/>
    </source>
</evidence>
<evidence type="ECO:0000259" key="11">
    <source>
        <dbReference type="Pfam" id="PF00593"/>
    </source>
</evidence>
<dbReference type="InterPro" id="IPR037066">
    <property type="entry name" value="Plug_dom_sf"/>
</dbReference>
<feature type="chain" id="PRO_5044233837" evidence="10">
    <location>
        <begin position="34"/>
        <end position="898"/>
    </location>
</feature>
<protein>
    <submittedName>
        <fullName evidence="13">TonB-dependent receptor</fullName>
    </submittedName>
</protein>
<gene>
    <name evidence="13" type="ORF">ABOZ73_07000</name>
</gene>
<evidence type="ECO:0000256" key="7">
    <source>
        <dbReference type="ARBA" id="ARBA00023237"/>
    </source>
</evidence>
<dbReference type="InterPro" id="IPR000531">
    <property type="entry name" value="Beta-barrel_TonB"/>
</dbReference>
<dbReference type="InterPro" id="IPR039426">
    <property type="entry name" value="TonB-dep_rcpt-like"/>
</dbReference>
<keyword evidence="6 8" id="KW-0472">Membrane</keyword>
<accession>A0AB39KXN6</accession>
<dbReference type="RefSeq" id="WP_369061853.1">
    <property type="nucleotide sequence ID" value="NZ_CP158375.1"/>
</dbReference>
<reference evidence="13" key="1">
    <citation type="submission" date="2024-06" db="EMBL/GenBank/DDBJ databases">
        <title>Caulobacter inopinatus, sp. nov.</title>
        <authorList>
            <person name="Donachie S.P."/>
        </authorList>
    </citation>
    <scope>NUCLEOTIDE SEQUENCE</scope>
    <source>
        <strain evidence="13">73W</strain>
    </source>
</reference>
<keyword evidence="10" id="KW-0732">Signal</keyword>
<evidence type="ECO:0000256" key="1">
    <source>
        <dbReference type="ARBA" id="ARBA00004571"/>
    </source>
</evidence>
<dbReference type="PANTHER" id="PTHR47234:SF1">
    <property type="entry name" value="TONB-DEPENDENT RECEPTOR"/>
    <property type="match status" value="1"/>
</dbReference>